<organism evidence="1">
    <name type="scientific">Citrus limon</name>
    <name type="common">Lemon</name>
    <name type="synonym">Citrus medica var. limon</name>
    <dbReference type="NCBI Taxonomy" id="2708"/>
    <lineage>
        <taxon>Eukaryota</taxon>
        <taxon>Viridiplantae</taxon>
        <taxon>Streptophyta</taxon>
        <taxon>Embryophyta</taxon>
        <taxon>Tracheophyta</taxon>
        <taxon>Spermatophyta</taxon>
        <taxon>Magnoliopsida</taxon>
        <taxon>eudicotyledons</taxon>
        <taxon>Gunneridae</taxon>
        <taxon>Pentapetalae</taxon>
        <taxon>rosids</taxon>
        <taxon>malvids</taxon>
        <taxon>Sapindales</taxon>
        <taxon>Rutaceae</taxon>
        <taxon>Aurantioideae</taxon>
        <taxon>Citrus</taxon>
    </lineage>
</organism>
<protein>
    <submittedName>
        <fullName evidence="1">Uncharacterized protein</fullName>
    </submittedName>
</protein>
<reference evidence="1" key="1">
    <citation type="submission" date="2016-12" db="EMBL/GenBank/DDBJ databases">
        <title>Transcriptomic, proteomic, and metabolomic analysis of Citrus limon response to graft inoculation by Candidatus Liberibacter asiaticus.</title>
        <authorList>
            <person name="Ramsey J."/>
            <person name="Chin E."/>
            <person name="Chavez J."/>
            <person name="Saha S."/>
            <person name="Mischuk D."/>
            <person name="Mahoney J."/>
            <person name="Mohr J."/>
            <person name="Robison F."/>
            <person name="Godfrey K."/>
            <person name="Levesque C."/>
            <person name="Foster L."/>
            <person name="Xu Y."/>
            <person name="Strickler S."/>
            <person name="Fernandez-Pozo N."/>
            <person name="Polek M.L."/>
            <person name="Giovannoni J."/>
            <person name="Mueller L.A."/>
            <person name="Slupsky C."/>
            <person name="Bruce J."/>
            <person name="Cilia M."/>
        </authorList>
    </citation>
    <scope>NUCLEOTIDE SEQUENCE</scope>
</reference>
<proteinExistence type="predicted"/>
<dbReference type="AlphaFoldDB" id="A0A1S8AD98"/>
<evidence type="ECO:0000313" key="1">
    <source>
        <dbReference type="EMBL" id="JAV45459.1"/>
    </source>
</evidence>
<accession>A0A1S8AD98</accession>
<sequence length="59" mass="6853">MKMILRNEVHMLVLHSAFWLAFSLKLFTQTPFSVPEALYMLIDGFVSNVSVVYFRSLTI</sequence>
<name>A0A1S8AD98_CITLI</name>
<dbReference type="EMBL" id="GFAY01000191">
    <property type="protein sequence ID" value="JAV45459.1"/>
    <property type="molecule type" value="Transcribed_RNA"/>
</dbReference>